<dbReference type="OrthoDB" id="381190at2759"/>
<evidence type="ECO:0000313" key="4">
    <source>
        <dbReference type="EMBL" id="ORX72627.1"/>
    </source>
</evidence>
<dbReference type="InterPro" id="IPR036940">
    <property type="entry name" value="PI3/4_kinase_cat_sf"/>
</dbReference>
<dbReference type="STRING" id="61395.A0A1Y1WGK8"/>
<dbReference type="Gene3D" id="1.10.1070.11">
    <property type="entry name" value="Phosphatidylinositol 3-/4-kinase, catalytic domain"/>
    <property type="match status" value="1"/>
</dbReference>
<dbReference type="PROSITE" id="PS00916">
    <property type="entry name" value="PI3_4_KINASE_2"/>
    <property type="match status" value="1"/>
</dbReference>
<dbReference type="InterPro" id="IPR018936">
    <property type="entry name" value="PI3/4_kinase_CS"/>
</dbReference>
<dbReference type="GO" id="GO:0000184">
    <property type="term" value="P:nuclear-transcribed mRNA catabolic process, nonsense-mediated decay"/>
    <property type="evidence" value="ECO:0007669"/>
    <property type="project" value="TreeGrafter"/>
</dbReference>
<keyword evidence="5" id="KW-1185">Reference proteome</keyword>
<accession>A0A1Y1WGK8</accession>
<evidence type="ECO:0000313" key="5">
    <source>
        <dbReference type="Proteomes" id="UP000193922"/>
    </source>
</evidence>
<keyword evidence="2 4" id="KW-0418">Kinase</keyword>
<dbReference type="InterPro" id="IPR050517">
    <property type="entry name" value="DDR_Repair_Kinase"/>
</dbReference>
<dbReference type="Pfam" id="PF00454">
    <property type="entry name" value="PI3_PI4_kinase"/>
    <property type="match status" value="1"/>
</dbReference>
<gene>
    <name evidence="4" type="ORF">DL89DRAFT_220906</name>
</gene>
<evidence type="ECO:0000259" key="3">
    <source>
        <dbReference type="PROSITE" id="PS50290"/>
    </source>
</evidence>
<evidence type="ECO:0000256" key="2">
    <source>
        <dbReference type="ARBA" id="ARBA00022777"/>
    </source>
</evidence>
<dbReference type="Proteomes" id="UP000193922">
    <property type="component" value="Unassembled WGS sequence"/>
</dbReference>
<reference evidence="4 5" key="1">
    <citation type="submission" date="2016-07" db="EMBL/GenBank/DDBJ databases">
        <title>Pervasive Adenine N6-methylation of Active Genes in Fungi.</title>
        <authorList>
            <consortium name="DOE Joint Genome Institute"/>
            <person name="Mondo S.J."/>
            <person name="Dannebaum R.O."/>
            <person name="Kuo R.C."/>
            <person name="Labutti K."/>
            <person name="Haridas S."/>
            <person name="Kuo A."/>
            <person name="Salamov A."/>
            <person name="Ahrendt S.R."/>
            <person name="Lipzen A."/>
            <person name="Sullivan W."/>
            <person name="Andreopoulos W.B."/>
            <person name="Clum A."/>
            <person name="Lindquist E."/>
            <person name="Daum C."/>
            <person name="Ramamoorthy G.K."/>
            <person name="Gryganskyi A."/>
            <person name="Culley D."/>
            <person name="Magnuson J.K."/>
            <person name="James T.Y."/>
            <person name="O'Malley M.A."/>
            <person name="Stajich J.E."/>
            <person name="Spatafora J.W."/>
            <person name="Visel A."/>
            <person name="Grigoriev I.V."/>
        </authorList>
    </citation>
    <scope>NUCLEOTIDE SEQUENCE [LARGE SCALE GENOMIC DNA]</scope>
    <source>
        <strain evidence="4 5">ATCC 12442</strain>
    </source>
</reference>
<dbReference type="PANTHER" id="PTHR11139:SF71">
    <property type="entry name" value="SERINE_THREONINE-PROTEIN KINASE SMG1"/>
    <property type="match status" value="1"/>
</dbReference>
<dbReference type="GeneID" id="63801129"/>
<dbReference type="GO" id="GO:0004674">
    <property type="term" value="F:protein serine/threonine kinase activity"/>
    <property type="evidence" value="ECO:0007669"/>
    <property type="project" value="TreeGrafter"/>
</dbReference>
<dbReference type="SUPFAM" id="SSF56112">
    <property type="entry name" value="Protein kinase-like (PK-like)"/>
    <property type="match status" value="1"/>
</dbReference>
<keyword evidence="1" id="KW-0808">Transferase</keyword>
<protein>
    <submittedName>
        <fullName evidence="4">Kinase-like protein</fullName>
    </submittedName>
</protein>
<dbReference type="EMBL" id="MCFD01000002">
    <property type="protein sequence ID" value="ORX72627.1"/>
    <property type="molecule type" value="Genomic_DNA"/>
</dbReference>
<dbReference type="PANTHER" id="PTHR11139">
    <property type="entry name" value="ATAXIA TELANGIECTASIA MUTATED ATM -RELATED"/>
    <property type="match status" value="1"/>
</dbReference>
<dbReference type="GO" id="GO:0005634">
    <property type="term" value="C:nucleus"/>
    <property type="evidence" value="ECO:0007669"/>
    <property type="project" value="TreeGrafter"/>
</dbReference>
<name>A0A1Y1WGK8_9FUNG</name>
<sequence length="186" mass="20161">MRLNRVARSAEGGETEGASPLRHSAQLAVYNVVPTGLLGGLIQVVDNAPSLFFIYSQFAKAKFAQCASRILKSNGILPNTPSAKWPPELQAEVYDTLVSTIPPNLLHRQVMGAALSPAHLHMASRNMVKTIAMSSMAGYILGLGDRHLDNLLVDVSRGQLVSIDFNVCFDFGGISRVPEQVPFRMT</sequence>
<dbReference type="PROSITE" id="PS50290">
    <property type="entry name" value="PI3_4_KINASE_3"/>
    <property type="match status" value="1"/>
</dbReference>
<feature type="non-terminal residue" evidence="4">
    <location>
        <position position="186"/>
    </location>
</feature>
<evidence type="ECO:0000256" key="1">
    <source>
        <dbReference type="ARBA" id="ARBA00022679"/>
    </source>
</evidence>
<dbReference type="RefSeq" id="XP_040745967.1">
    <property type="nucleotide sequence ID" value="XM_040884481.1"/>
</dbReference>
<comment type="caution">
    <text evidence="4">The sequence shown here is derived from an EMBL/GenBank/DDBJ whole genome shotgun (WGS) entry which is preliminary data.</text>
</comment>
<feature type="domain" description="PI3K/PI4K catalytic" evidence="3">
    <location>
        <begin position="1"/>
        <end position="186"/>
    </location>
</feature>
<proteinExistence type="predicted"/>
<dbReference type="InterPro" id="IPR011009">
    <property type="entry name" value="Kinase-like_dom_sf"/>
</dbReference>
<dbReference type="InterPro" id="IPR000403">
    <property type="entry name" value="PI3/4_kinase_cat_dom"/>
</dbReference>
<organism evidence="4 5">
    <name type="scientific">Linderina pennispora</name>
    <dbReference type="NCBI Taxonomy" id="61395"/>
    <lineage>
        <taxon>Eukaryota</taxon>
        <taxon>Fungi</taxon>
        <taxon>Fungi incertae sedis</taxon>
        <taxon>Zoopagomycota</taxon>
        <taxon>Kickxellomycotina</taxon>
        <taxon>Kickxellomycetes</taxon>
        <taxon>Kickxellales</taxon>
        <taxon>Kickxellaceae</taxon>
        <taxon>Linderina</taxon>
    </lineage>
</organism>
<dbReference type="AlphaFoldDB" id="A0A1Y1WGK8"/>